<organism evidence="2 3">
    <name type="scientific">Trichonephila inaurata madagascariensis</name>
    <dbReference type="NCBI Taxonomy" id="2747483"/>
    <lineage>
        <taxon>Eukaryota</taxon>
        <taxon>Metazoa</taxon>
        <taxon>Ecdysozoa</taxon>
        <taxon>Arthropoda</taxon>
        <taxon>Chelicerata</taxon>
        <taxon>Arachnida</taxon>
        <taxon>Araneae</taxon>
        <taxon>Araneomorphae</taxon>
        <taxon>Entelegynae</taxon>
        <taxon>Araneoidea</taxon>
        <taxon>Nephilidae</taxon>
        <taxon>Trichonephila</taxon>
        <taxon>Trichonephila inaurata</taxon>
    </lineage>
</organism>
<sequence length="250" mass="28507">MSTIKSLKKDELLLVAEELGLDIPQNPKIIELKKLIESSEIFETDKEFLQSVLDSVLAEKNAKIEQEKSKLESEKAKIEFEKIKKEQLKIELELTNARCKLSPVQAKSVTSVFLSNVNETKCSYCCENHAISFCAKFKQLSVNDRIEFVKKQRLCFLCLRVGCTASKCKAKPCKLCAKRHHVSLHFPKQNTNFLTNENKSNAFHPSTQSRLNADARVFNPTAYPLKRFRRKIVTPCLPLINIGREALACF</sequence>
<dbReference type="OrthoDB" id="8063085at2759"/>
<evidence type="ECO:0000313" key="2">
    <source>
        <dbReference type="EMBL" id="GFS61924.1"/>
    </source>
</evidence>
<dbReference type="PANTHER" id="PTHR47331">
    <property type="entry name" value="PHD-TYPE DOMAIN-CONTAINING PROTEIN"/>
    <property type="match status" value="1"/>
</dbReference>
<evidence type="ECO:0000256" key="1">
    <source>
        <dbReference type="SAM" id="Coils"/>
    </source>
</evidence>
<proteinExistence type="predicted"/>
<dbReference type="PANTHER" id="PTHR47331:SF5">
    <property type="entry name" value="RIBONUCLEASE H"/>
    <property type="match status" value="1"/>
</dbReference>
<reference evidence="2" key="1">
    <citation type="submission" date="2020-08" db="EMBL/GenBank/DDBJ databases">
        <title>Multicomponent nature underlies the extraordinary mechanical properties of spider dragline silk.</title>
        <authorList>
            <person name="Kono N."/>
            <person name="Nakamura H."/>
            <person name="Mori M."/>
            <person name="Yoshida Y."/>
            <person name="Ohtoshi R."/>
            <person name="Malay A.D."/>
            <person name="Moran D.A.P."/>
            <person name="Tomita M."/>
            <person name="Numata K."/>
            <person name="Arakawa K."/>
        </authorList>
    </citation>
    <scope>NUCLEOTIDE SEQUENCE</scope>
</reference>
<dbReference type="Proteomes" id="UP000886998">
    <property type="component" value="Unassembled WGS sequence"/>
</dbReference>
<accession>A0A8X6MKQ3</accession>
<dbReference type="EMBL" id="BMAV01027743">
    <property type="protein sequence ID" value="GFS61924.1"/>
    <property type="molecule type" value="Genomic_DNA"/>
</dbReference>
<dbReference type="AlphaFoldDB" id="A0A8X6MKQ3"/>
<gene>
    <name evidence="2" type="ORF">TNIN_358741</name>
</gene>
<name>A0A8X6MKQ3_9ARAC</name>
<feature type="coiled-coil region" evidence="1">
    <location>
        <begin position="57"/>
        <end position="98"/>
    </location>
</feature>
<keyword evidence="3" id="KW-1185">Reference proteome</keyword>
<comment type="caution">
    <text evidence="2">The sequence shown here is derived from an EMBL/GenBank/DDBJ whole genome shotgun (WGS) entry which is preliminary data.</text>
</comment>
<protein>
    <submittedName>
        <fullName evidence="2">Uncharacterized protein</fullName>
    </submittedName>
</protein>
<keyword evidence="1" id="KW-0175">Coiled coil</keyword>
<evidence type="ECO:0000313" key="3">
    <source>
        <dbReference type="Proteomes" id="UP000886998"/>
    </source>
</evidence>